<protein>
    <submittedName>
        <fullName evidence="15">RNA lariat debranching enzyme</fullName>
    </submittedName>
</protein>
<feature type="region of interest" description="Disordered" evidence="13">
    <location>
        <begin position="490"/>
        <end position="533"/>
    </location>
</feature>
<evidence type="ECO:0000256" key="5">
    <source>
        <dbReference type="ARBA" id="ARBA00006045"/>
    </source>
</evidence>
<evidence type="ECO:0000256" key="8">
    <source>
        <dbReference type="ARBA" id="ARBA00022801"/>
    </source>
</evidence>
<evidence type="ECO:0000256" key="13">
    <source>
        <dbReference type="SAM" id="MobiDB-lite"/>
    </source>
</evidence>
<dbReference type="PANTHER" id="PTHR12849:SF0">
    <property type="entry name" value="LARIAT DEBRANCHING ENZYME"/>
    <property type="match status" value="1"/>
</dbReference>
<dbReference type="Pfam" id="PF00149">
    <property type="entry name" value="Metallophos"/>
    <property type="match status" value="1"/>
</dbReference>
<dbReference type="Pfam" id="PF05011">
    <property type="entry name" value="DBR1"/>
    <property type="match status" value="1"/>
</dbReference>
<gene>
    <name evidence="15" type="ORF">BDDG_02352</name>
</gene>
<sequence>MSAALAAVLCPSYFNFFRGKRVVRSLKGLCFAQRTSYCIYQHSRLFNMQHIPTPPSRSLRVALEGCGHGKLNDIYTSVTRAAEIKGWDGVDLLIIGGDFQAVRNSYDLSCMSVPQKYRQIGDFHEYYSGARVAPYLTIFVGGNHEASNHLFELYYGGWVAPNIYYLGAANVIRCGPLRIAGISGIWKGYDYRKPHFERLPYNRSDIQSIYHVRELDVRKLLQIRTQVDLGLSHDWPQGIEWHGDFQKLFQKKPLFEPDANSGRLGSVAARYVLDRLRPPYWFSAHLHCKYTANLIHGDYKPAGLKDRFASNQQPHQPQLGGDAGASPSIIADEPAEVSGSTNEGIRSTPVVEEVSNALRISPNEPSTTITGTAMREETILSTPGGETEPTTLSTEGIESIPQQQNPTQRAERERAQLSAWQNFHSVATKNDAEEGARLMEEAADYEKQVEAGFISRPEVNYQLTWKKIGVKDDGLQREIEDVAKIGYDSQEPGKVTEQEERGGVTTVRNTDEIDISLDSSSETSEKLEQEDTTSAIPKNTDVMEIDSGTSFEKAEVAHIQTPTATANATGALQLDDIPADILDQLPASFRKPQPVPGHTPIFEPTLPEAIKNTVTEFLALDKCETRRQFIELVEYSAISSPEEEEIGEESRPYQLKYDKEWLAITRAFADELILGDPNASVPPNKGDAGYKPDILAAAQWVEENIVKPGRMTIPHNFSITAPVYDPAISIMTTEMPPECTNPQTARFCELVGIENKFHASDEERFARADAGPRPEPPQSRYGQRSRGHQDGSVHSFGRGEGEGGEGGGGRVGVGKVVVEGGEVEAGEGVEGEVAVGDIMVPRYKNTELGLRAPLLRFQGHFFSFILPHFSLYFFFSY</sequence>
<dbReference type="InterPro" id="IPR004843">
    <property type="entry name" value="Calcineurin-like_PHP"/>
</dbReference>
<organism evidence="15">
    <name type="scientific">Ajellomyces dermatitidis (strain ATCC 18188 / CBS 674.68)</name>
    <name type="common">Blastomyces dermatitidis</name>
    <dbReference type="NCBI Taxonomy" id="653446"/>
    <lineage>
        <taxon>Eukaryota</taxon>
        <taxon>Fungi</taxon>
        <taxon>Dikarya</taxon>
        <taxon>Ascomycota</taxon>
        <taxon>Pezizomycotina</taxon>
        <taxon>Eurotiomycetes</taxon>
        <taxon>Eurotiomycetidae</taxon>
        <taxon>Onygenales</taxon>
        <taxon>Ajellomycetaceae</taxon>
        <taxon>Blastomyces</taxon>
    </lineage>
</organism>
<evidence type="ECO:0000256" key="3">
    <source>
        <dbReference type="ARBA" id="ARBA00001954"/>
    </source>
</evidence>
<dbReference type="SUPFAM" id="SSF56300">
    <property type="entry name" value="Metallo-dependent phosphatases"/>
    <property type="match status" value="1"/>
</dbReference>
<dbReference type="GO" id="GO:0046872">
    <property type="term" value="F:metal ion binding"/>
    <property type="evidence" value="ECO:0007669"/>
    <property type="project" value="UniProtKB-KW"/>
</dbReference>
<evidence type="ECO:0000256" key="9">
    <source>
        <dbReference type="ARBA" id="ARBA00022833"/>
    </source>
</evidence>
<reference evidence="15" key="1">
    <citation type="submission" date="2010-03" db="EMBL/GenBank/DDBJ databases">
        <title>Annotation of Blastomyces dermatitidis strain ATCC 18188.</title>
        <authorList>
            <consortium name="The Broad Institute Genome Sequencing Platform"/>
            <consortium name="Broad Institute Genome Sequencing Center for Infectious Disease."/>
            <person name="Cuomo C."/>
            <person name="Klein B."/>
            <person name="Sullivan T."/>
            <person name="Heitman J."/>
            <person name="Young S."/>
            <person name="Zeng Q."/>
            <person name="Gargeya S."/>
            <person name="Alvarado L."/>
            <person name="Berlin A.M."/>
            <person name="Chapman S.B."/>
            <person name="Chen Z."/>
            <person name="Freedman E."/>
            <person name="Gellesch M."/>
            <person name="Goldberg J."/>
            <person name="Griggs A."/>
            <person name="Gujja S."/>
            <person name="Heilman E."/>
            <person name="Heiman D."/>
            <person name="Howarth C."/>
            <person name="Mehta T."/>
            <person name="Neiman D."/>
            <person name="Pearson M."/>
            <person name="Roberts A."/>
            <person name="Saif S."/>
            <person name="Shea T."/>
            <person name="Shenoy N."/>
            <person name="Sisk P."/>
            <person name="Stolte C."/>
            <person name="Sykes S."/>
            <person name="White J."/>
            <person name="Yandava C."/>
            <person name="Haas B."/>
            <person name="Nusbaum C."/>
            <person name="Birren B."/>
        </authorList>
    </citation>
    <scope>NUCLEOTIDE SEQUENCE [LARGE SCALE GENOMIC DNA]</scope>
    <source>
        <strain evidence="15">ATCC 18188</strain>
    </source>
</reference>
<dbReference type="HOGENOM" id="CLU_005893_3_0_1"/>
<evidence type="ECO:0000256" key="11">
    <source>
        <dbReference type="ARBA" id="ARBA00023211"/>
    </source>
</evidence>
<proteinExistence type="inferred from homology"/>
<evidence type="ECO:0000259" key="14">
    <source>
        <dbReference type="SMART" id="SM01124"/>
    </source>
</evidence>
<evidence type="ECO:0000256" key="7">
    <source>
        <dbReference type="ARBA" id="ARBA00022723"/>
    </source>
</evidence>
<dbReference type="PANTHER" id="PTHR12849">
    <property type="entry name" value="RNA LARIAT DEBRANCHING ENZYME"/>
    <property type="match status" value="1"/>
</dbReference>
<evidence type="ECO:0000256" key="4">
    <source>
        <dbReference type="ARBA" id="ARBA00004123"/>
    </source>
</evidence>
<comment type="subcellular location">
    <subcellularLocation>
        <location evidence="4">Nucleus</location>
    </subcellularLocation>
</comment>
<evidence type="ECO:0000256" key="10">
    <source>
        <dbReference type="ARBA" id="ARBA00023004"/>
    </source>
</evidence>
<feature type="region of interest" description="Disordered" evidence="13">
    <location>
        <begin position="765"/>
        <end position="813"/>
    </location>
</feature>
<feature type="domain" description="Lariat debranching enzyme C-terminal" evidence="14">
    <location>
        <begin position="606"/>
        <end position="757"/>
    </location>
</feature>
<evidence type="ECO:0000313" key="15">
    <source>
        <dbReference type="EMBL" id="EGE79413.2"/>
    </source>
</evidence>
<keyword evidence="10" id="KW-0408">Iron</keyword>
<comment type="cofactor">
    <cofactor evidence="2">
        <name>Zn(2+)</name>
        <dbReference type="ChEBI" id="CHEBI:29105"/>
    </cofactor>
</comment>
<keyword evidence="11" id="KW-0464">Manganese</keyword>
<evidence type="ECO:0000256" key="12">
    <source>
        <dbReference type="ARBA" id="ARBA00023242"/>
    </source>
</evidence>
<dbReference type="OrthoDB" id="407609at2759"/>
<comment type="cofactor">
    <cofactor evidence="1">
        <name>Mn(2+)</name>
        <dbReference type="ChEBI" id="CHEBI:29035"/>
    </cofactor>
</comment>
<feature type="region of interest" description="Disordered" evidence="13">
    <location>
        <begin position="305"/>
        <end position="328"/>
    </location>
</feature>
<feature type="region of interest" description="Disordered" evidence="13">
    <location>
        <begin position="380"/>
        <end position="410"/>
    </location>
</feature>
<keyword evidence="8" id="KW-0378">Hydrolase</keyword>
<dbReference type="GO" id="GO:0008419">
    <property type="term" value="F:RNA lariat debranching enzyme activity"/>
    <property type="evidence" value="ECO:0007669"/>
    <property type="project" value="TreeGrafter"/>
</dbReference>
<keyword evidence="7" id="KW-0479">Metal-binding</keyword>
<accession>F2T850</accession>
<dbReference type="InterPro" id="IPR007708">
    <property type="entry name" value="DBR1_C"/>
</dbReference>
<dbReference type="CDD" id="cd00844">
    <property type="entry name" value="MPP_Dbr1_N"/>
    <property type="match status" value="1"/>
</dbReference>
<dbReference type="EMBL" id="GG749414">
    <property type="protein sequence ID" value="EGE79413.2"/>
    <property type="molecule type" value="Genomic_DNA"/>
</dbReference>
<dbReference type="InterPro" id="IPR041816">
    <property type="entry name" value="Dbr1_N"/>
</dbReference>
<evidence type="ECO:0000256" key="1">
    <source>
        <dbReference type="ARBA" id="ARBA00001936"/>
    </source>
</evidence>
<evidence type="ECO:0000256" key="6">
    <source>
        <dbReference type="ARBA" id="ARBA00022664"/>
    </source>
</evidence>
<dbReference type="InterPro" id="IPR029052">
    <property type="entry name" value="Metallo-depent_PP-like"/>
</dbReference>
<feature type="compositionally biased region" description="Polar residues" evidence="13">
    <location>
        <begin position="388"/>
        <end position="408"/>
    </location>
</feature>
<dbReference type="Proteomes" id="UP000007802">
    <property type="component" value="Unassembled WGS sequence"/>
</dbReference>
<comment type="similarity">
    <text evidence="5">Belongs to the lariat debranching enzyme family.</text>
</comment>
<dbReference type="GO" id="GO:0000398">
    <property type="term" value="P:mRNA splicing, via spliceosome"/>
    <property type="evidence" value="ECO:0007669"/>
    <property type="project" value="TreeGrafter"/>
</dbReference>
<dbReference type="SMART" id="SM01124">
    <property type="entry name" value="DBR1"/>
    <property type="match status" value="1"/>
</dbReference>
<comment type="cofactor">
    <cofactor evidence="3">
        <name>Fe(2+)</name>
        <dbReference type="ChEBI" id="CHEBI:29033"/>
    </cofactor>
</comment>
<evidence type="ECO:0000256" key="2">
    <source>
        <dbReference type="ARBA" id="ARBA00001947"/>
    </source>
</evidence>
<keyword evidence="9" id="KW-0862">Zinc</keyword>
<keyword evidence="6" id="KW-0507">mRNA processing</keyword>
<keyword evidence="12" id="KW-0539">Nucleus</keyword>
<feature type="compositionally biased region" description="Basic and acidic residues" evidence="13">
    <location>
        <begin position="787"/>
        <end position="801"/>
    </location>
</feature>
<dbReference type="GO" id="GO:0005634">
    <property type="term" value="C:nucleus"/>
    <property type="evidence" value="ECO:0007669"/>
    <property type="project" value="UniProtKB-SubCell"/>
</dbReference>
<dbReference type="AlphaFoldDB" id="F2T850"/>
<name>F2T850_AJEDA</name>